<feature type="transmembrane region" description="Helical" evidence="1">
    <location>
        <begin position="130"/>
        <end position="153"/>
    </location>
</feature>
<reference evidence="2" key="1">
    <citation type="submission" date="2021-09" db="EMBL/GenBank/DDBJ databases">
        <authorList>
            <consortium name="AG Swart"/>
            <person name="Singh M."/>
            <person name="Singh A."/>
            <person name="Seah K."/>
            <person name="Emmerich C."/>
        </authorList>
    </citation>
    <scope>NUCLEOTIDE SEQUENCE</scope>
    <source>
        <strain evidence="2">ATCC30299</strain>
    </source>
</reference>
<comment type="caution">
    <text evidence="2">The sequence shown here is derived from an EMBL/GenBank/DDBJ whole genome shotgun (WGS) entry which is preliminary data.</text>
</comment>
<evidence type="ECO:0000313" key="3">
    <source>
        <dbReference type="Proteomes" id="UP001162131"/>
    </source>
</evidence>
<evidence type="ECO:0000313" key="2">
    <source>
        <dbReference type="EMBL" id="CAG9331195.1"/>
    </source>
</evidence>
<organism evidence="2 3">
    <name type="scientific">Blepharisma stoltei</name>
    <dbReference type="NCBI Taxonomy" id="1481888"/>
    <lineage>
        <taxon>Eukaryota</taxon>
        <taxon>Sar</taxon>
        <taxon>Alveolata</taxon>
        <taxon>Ciliophora</taxon>
        <taxon>Postciliodesmatophora</taxon>
        <taxon>Heterotrichea</taxon>
        <taxon>Heterotrichida</taxon>
        <taxon>Blepharismidae</taxon>
        <taxon>Blepharisma</taxon>
    </lineage>
</organism>
<keyword evidence="3" id="KW-1185">Reference proteome</keyword>
<evidence type="ECO:0000256" key="1">
    <source>
        <dbReference type="SAM" id="Phobius"/>
    </source>
</evidence>
<feature type="transmembrane region" description="Helical" evidence="1">
    <location>
        <begin position="90"/>
        <end position="110"/>
    </location>
</feature>
<dbReference type="EMBL" id="CAJZBQ010000053">
    <property type="protein sequence ID" value="CAG9331195.1"/>
    <property type="molecule type" value="Genomic_DNA"/>
</dbReference>
<name>A0AAU9K1F7_9CILI</name>
<feature type="transmembrane region" description="Helical" evidence="1">
    <location>
        <begin position="21"/>
        <end position="42"/>
    </location>
</feature>
<gene>
    <name evidence="2" type="ORF">BSTOLATCC_MIC53273</name>
</gene>
<keyword evidence="1" id="KW-0812">Transmembrane</keyword>
<dbReference type="AlphaFoldDB" id="A0AAU9K1F7"/>
<keyword evidence="1" id="KW-1133">Transmembrane helix</keyword>
<keyword evidence="1" id="KW-0472">Membrane</keyword>
<dbReference type="Proteomes" id="UP001162131">
    <property type="component" value="Unassembled WGS sequence"/>
</dbReference>
<protein>
    <submittedName>
        <fullName evidence="2">Uncharacterized protein</fullName>
    </submittedName>
</protein>
<accession>A0AAU9K1F7</accession>
<sequence length="231" mass="26132">MIPIYNSSHCRNEVEKHKGNVRCDSIVFHCFFIVPFILFFVFGTWSSWFWYIVIFFPYALIGQYGWCASNWNSSISTVSTYVAMLNSTRIICSLLMIGTGLGFIASWVWFGGLDCYRNDDCEDNEDLAEALMILSGIIFVIVAGTFTLAQFAYNHAKKLQSAMEEANQTLNDPLIVAGQPQVVYPQPQPVIFGQFAQNGYQNIPRMVPPSYPVVQPVGYPNAPVYQNPQYL</sequence>
<proteinExistence type="predicted"/>
<feature type="transmembrane region" description="Helical" evidence="1">
    <location>
        <begin position="48"/>
        <end position="69"/>
    </location>
</feature>